<dbReference type="GO" id="GO:0008194">
    <property type="term" value="F:UDP-glycosyltransferase activity"/>
    <property type="evidence" value="ECO:0007669"/>
    <property type="project" value="UniProtKB-ARBA"/>
</dbReference>
<evidence type="ECO:0000256" key="1">
    <source>
        <dbReference type="ARBA" id="ARBA00009995"/>
    </source>
</evidence>
<evidence type="ECO:0000256" key="2">
    <source>
        <dbReference type="ARBA" id="ARBA00022676"/>
    </source>
</evidence>
<evidence type="ECO:0000313" key="8">
    <source>
        <dbReference type="EMBL" id="KAL2533863.1"/>
    </source>
</evidence>
<proteinExistence type="inferred from homology"/>
<evidence type="ECO:0000256" key="3">
    <source>
        <dbReference type="ARBA" id="ARBA00022679"/>
    </source>
</evidence>
<keyword evidence="6" id="KW-0175">Coiled coil</keyword>
<gene>
    <name evidence="8" type="ORF">Adt_07214</name>
</gene>
<dbReference type="SUPFAM" id="SSF53756">
    <property type="entry name" value="UDP-Glycosyltransferase/glycogen phosphorylase"/>
    <property type="match status" value="1"/>
</dbReference>
<organism evidence="8 9">
    <name type="scientific">Abeliophyllum distichum</name>
    <dbReference type="NCBI Taxonomy" id="126358"/>
    <lineage>
        <taxon>Eukaryota</taxon>
        <taxon>Viridiplantae</taxon>
        <taxon>Streptophyta</taxon>
        <taxon>Embryophyta</taxon>
        <taxon>Tracheophyta</taxon>
        <taxon>Spermatophyta</taxon>
        <taxon>Magnoliopsida</taxon>
        <taxon>eudicotyledons</taxon>
        <taxon>Gunneridae</taxon>
        <taxon>Pentapetalae</taxon>
        <taxon>asterids</taxon>
        <taxon>lamiids</taxon>
        <taxon>Lamiales</taxon>
        <taxon>Oleaceae</taxon>
        <taxon>Forsythieae</taxon>
        <taxon>Abeliophyllum</taxon>
    </lineage>
</organism>
<keyword evidence="3 4" id="KW-0808">Transferase</keyword>
<evidence type="ECO:0000256" key="6">
    <source>
        <dbReference type="SAM" id="Coils"/>
    </source>
</evidence>
<dbReference type="GO" id="GO:0016138">
    <property type="term" value="P:glycoside biosynthetic process"/>
    <property type="evidence" value="ECO:0007669"/>
    <property type="project" value="UniProtKB-ARBA"/>
</dbReference>
<evidence type="ECO:0000259" key="7">
    <source>
        <dbReference type="Pfam" id="PF26168"/>
    </source>
</evidence>
<evidence type="ECO:0000256" key="4">
    <source>
        <dbReference type="RuleBase" id="RU003718"/>
    </source>
</evidence>
<dbReference type="InterPro" id="IPR058980">
    <property type="entry name" value="Glyco_transf_N"/>
</dbReference>
<dbReference type="InterPro" id="IPR002213">
    <property type="entry name" value="UDP_glucos_trans"/>
</dbReference>
<dbReference type="CDD" id="cd03784">
    <property type="entry name" value="GT1_Gtf-like"/>
    <property type="match status" value="1"/>
</dbReference>
<dbReference type="AlphaFoldDB" id="A0ABD1V934"/>
<dbReference type="PROSITE" id="PS00375">
    <property type="entry name" value="UDPGT"/>
    <property type="match status" value="1"/>
</dbReference>
<dbReference type="EC" id="2.4.1.-" evidence="5"/>
<feature type="coiled-coil region" evidence="6">
    <location>
        <begin position="400"/>
        <end position="427"/>
    </location>
</feature>
<dbReference type="Pfam" id="PF00201">
    <property type="entry name" value="UDPGT"/>
    <property type="match status" value="1"/>
</dbReference>
<comment type="caution">
    <text evidence="8">The sequence shown here is derived from an EMBL/GenBank/DDBJ whole genome shotgun (WGS) entry which is preliminary data.</text>
</comment>
<name>A0ABD1V934_9LAMI</name>
<keyword evidence="9" id="KW-1185">Reference proteome</keyword>
<dbReference type="PANTHER" id="PTHR48044">
    <property type="entry name" value="GLYCOSYLTRANSFERASE"/>
    <property type="match status" value="1"/>
</dbReference>
<dbReference type="InterPro" id="IPR035595">
    <property type="entry name" value="UDP_glycos_trans_CS"/>
</dbReference>
<keyword evidence="2 4" id="KW-0328">Glycosyltransferase</keyword>
<dbReference type="Pfam" id="PF26168">
    <property type="entry name" value="Glyco_transf_N"/>
    <property type="match status" value="1"/>
</dbReference>
<evidence type="ECO:0000256" key="5">
    <source>
        <dbReference type="RuleBase" id="RU362057"/>
    </source>
</evidence>
<feature type="domain" description="Glycosyltransferase N-terminal" evidence="7">
    <location>
        <begin position="7"/>
        <end position="232"/>
    </location>
</feature>
<sequence>MDTRKTSIRILMFPWLAHGHISPVLELAKRLANRNFFIYVCSSPINLDSIRTKLSEKESISIKLVELHIPASPELPPNYHTTNGLPHNLMPALKKALDTARPSFSNTLKTLKPDLVLYDYLHPWAPEEAMLQNIPAVLFFTTCAAACAYILHEVLKPGTEFPFPFPFYGDIEYKRHSGMYSNETNDSDRVMNCVQRSSDIILIKTFRELEGKYIDYCSVLSQKKFVPVGPLVQAPVSTGDDHSEIIEWLDGKTPNSTVFASFGSEYFLSEEDIEEIAYGLELSGVNFIWAVRFPIDKHIKIEEKLPKGFLDRVAERGIVVDWAPQARILAHSSVGGFMSHCGWSSVLESIHFGVPVVALPMHLDQPLNARLVAEMGLGEEVVRKQEENLEREEVVRVIRKVVVEKEGENLRRKAKELSEKMRGKGEEEIDGVVEEMVKLCNREEKLNLSPANSMKKLDLMMTNREDVMENAWKHEAK</sequence>
<reference evidence="9" key="1">
    <citation type="submission" date="2024-07" db="EMBL/GenBank/DDBJ databases">
        <title>Two chromosome-level genome assemblies of Korean endemic species Abeliophyllum distichum and Forsythia ovata (Oleaceae).</title>
        <authorList>
            <person name="Jang H."/>
        </authorList>
    </citation>
    <scope>NUCLEOTIDE SEQUENCE [LARGE SCALE GENOMIC DNA]</scope>
</reference>
<dbReference type="PANTHER" id="PTHR48044:SF29">
    <property type="entry name" value="GLYCOSYLTRANSFERASE"/>
    <property type="match status" value="1"/>
</dbReference>
<dbReference type="FunFam" id="3.40.50.2000:FF:000060">
    <property type="entry name" value="Glycosyltransferase"/>
    <property type="match status" value="1"/>
</dbReference>
<dbReference type="Proteomes" id="UP001604336">
    <property type="component" value="Unassembled WGS sequence"/>
</dbReference>
<accession>A0ABD1V934</accession>
<dbReference type="EMBL" id="JBFOLK010000002">
    <property type="protein sequence ID" value="KAL2533863.1"/>
    <property type="molecule type" value="Genomic_DNA"/>
</dbReference>
<evidence type="ECO:0000313" key="9">
    <source>
        <dbReference type="Proteomes" id="UP001604336"/>
    </source>
</evidence>
<protein>
    <recommendedName>
        <fullName evidence="5">Glycosyltransferase</fullName>
        <ecNumber evidence="5">2.4.1.-</ecNumber>
    </recommendedName>
</protein>
<comment type="similarity">
    <text evidence="1 4">Belongs to the UDP-glycosyltransferase family.</text>
</comment>
<dbReference type="Gene3D" id="3.40.50.2000">
    <property type="entry name" value="Glycogen Phosphorylase B"/>
    <property type="match status" value="2"/>
</dbReference>